<organism evidence="2 3">
    <name type="scientific">Lasius niger</name>
    <name type="common">Black garden ant</name>
    <dbReference type="NCBI Taxonomy" id="67767"/>
    <lineage>
        <taxon>Eukaryota</taxon>
        <taxon>Metazoa</taxon>
        <taxon>Ecdysozoa</taxon>
        <taxon>Arthropoda</taxon>
        <taxon>Hexapoda</taxon>
        <taxon>Insecta</taxon>
        <taxon>Pterygota</taxon>
        <taxon>Neoptera</taxon>
        <taxon>Endopterygota</taxon>
        <taxon>Hymenoptera</taxon>
        <taxon>Apocrita</taxon>
        <taxon>Aculeata</taxon>
        <taxon>Formicoidea</taxon>
        <taxon>Formicidae</taxon>
        <taxon>Formicinae</taxon>
        <taxon>Lasius</taxon>
        <taxon>Lasius</taxon>
    </lineage>
</organism>
<evidence type="ECO:0000313" key="2">
    <source>
        <dbReference type="EMBL" id="KMQ96844.1"/>
    </source>
</evidence>
<reference evidence="2 3" key="1">
    <citation type="submission" date="2015-04" db="EMBL/GenBank/DDBJ databases">
        <title>Lasius niger genome sequencing.</title>
        <authorList>
            <person name="Konorov E.A."/>
            <person name="Nikitin M.A."/>
            <person name="Kirill M.V."/>
            <person name="Chang P."/>
        </authorList>
    </citation>
    <scope>NUCLEOTIDE SEQUENCE [LARGE SCALE GENOMIC DNA]</scope>
    <source>
        <tissue evidence="2">Whole</tissue>
    </source>
</reference>
<comment type="caution">
    <text evidence="2">The sequence shown here is derived from an EMBL/GenBank/DDBJ whole genome shotgun (WGS) entry which is preliminary data.</text>
</comment>
<evidence type="ECO:0000256" key="1">
    <source>
        <dbReference type="SAM" id="MobiDB-lite"/>
    </source>
</evidence>
<dbReference type="Proteomes" id="UP000036403">
    <property type="component" value="Unassembled WGS sequence"/>
</dbReference>
<dbReference type="AlphaFoldDB" id="A0A0J7L329"/>
<name>A0A0J7L329_LASNI</name>
<dbReference type="PaxDb" id="67767-A0A0J7L329"/>
<sequence>MLVPPQTVFPGTPSSNNLGSYQQSGSKHATYNEEQQHAQSATHCCPLILSFQQARTYGEIGAVNGATTTNTLDER</sequence>
<evidence type="ECO:0000313" key="3">
    <source>
        <dbReference type="Proteomes" id="UP000036403"/>
    </source>
</evidence>
<accession>A0A0J7L329</accession>
<dbReference type="EMBL" id="LBMM01001136">
    <property type="protein sequence ID" value="KMQ96844.1"/>
    <property type="molecule type" value="Genomic_DNA"/>
</dbReference>
<proteinExistence type="predicted"/>
<feature type="region of interest" description="Disordered" evidence="1">
    <location>
        <begin position="1"/>
        <end position="35"/>
    </location>
</feature>
<keyword evidence="3" id="KW-1185">Reference proteome</keyword>
<gene>
    <name evidence="2" type="ORF">RF55_2850</name>
</gene>
<protein>
    <submittedName>
        <fullName evidence="2">Bcl-6 corepressor</fullName>
    </submittedName>
</protein>
<feature type="compositionally biased region" description="Polar residues" evidence="1">
    <location>
        <begin position="12"/>
        <end position="29"/>
    </location>
</feature>